<dbReference type="Proteomes" id="UP001163321">
    <property type="component" value="Chromosome 8"/>
</dbReference>
<comment type="caution">
    <text evidence="1">The sequence shown here is derived from an EMBL/GenBank/DDBJ whole genome shotgun (WGS) entry which is preliminary data.</text>
</comment>
<reference evidence="1 2" key="1">
    <citation type="journal article" date="2022" name="bioRxiv">
        <title>The genome of the oomycete Peronosclerospora sorghi, a cosmopolitan pathogen of maize and sorghum, is inflated with dispersed pseudogenes.</title>
        <authorList>
            <person name="Fletcher K."/>
            <person name="Martin F."/>
            <person name="Isakeit T."/>
            <person name="Cavanaugh K."/>
            <person name="Magill C."/>
            <person name="Michelmore R."/>
        </authorList>
    </citation>
    <scope>NUCLEOTIDE SEQUENCE [LARGE SCALE GENOMIC DNA]</scope>
    <source>
        <strain evidence="1">P6</strain>
    </source>
</reference>
<name>A0ACC0VKC2_9STRA</name>
<protein>
    <submittedName>
        <fullName evidence="1">Uncharacterized protein</fullName>
    </submittedName>
</protein>
<evidence type="ECO:0000313" key="1">
    <source>
        <dbReference type="EMBL" id="KAI9906395.1"/>
    </source>
</evidence>
<proteinExistence type="predicted"/>
<dbReference type="EMBL" id="CM047587">
    <property type="protein sequence ID" value="KAI9906395.1"/>
    <property type="molecule type" value="Genomic_DNA"/>
</dbReference>
<keyword evidence="2" id="KW-1185">Reference proteome</keyword>
<accession>A0ACC0VKC2</accession>
<organism evidence="1 2">
    <name type="scientific">Peronosclerospora sorghi</name>
    <dbReference type="NCBI Taxonomy" id="230839"/>
    <lineage>
        <taxon>Eukaryota</taxon>
        <taxon>Sar</taxon>
        <taxon>Stramenopiles</taxon>
        <taxon>Oomycota</taxon>
        <taxon>Peronosporomycetes</taxon>
        <taxon>Peronosporales</taxon>
        <taxon>Peronosporaceae</taxon>
        <taxon>Peronosclerospora</taxon>
    </lineage>
</organism>
<evidence type="ECO:0000313" key="2">
    <source>
        <dbReference type="Proteomes" id="UP001163321"/>
    </source>
</evidence>
<gene>
    <name evidence="1" type="ORF">PsorP6_004820</name>
</gene>
<sequence>MLNTGNFVLNFFGRKLTLLIYFMRVKLRLLCKLVGLMFTPNKSPQQRNLTGKFKSHLEIL</sequence>